<dbReference type="AlphaFoldDB" id="A0A840ACY8"/>
<keyword evidence="1" id="KW-0808">Transferase</keyword>
<keyword evidence="2" id="KW-1185">Reference proteome</keyword>
<comment type="caution">
    <text evidence="1">The sequence shown here is derived from an EMBL/GenBank/DDBJ whole genome shotgun (WGS) entry which is preliminary data.</text>
</comment>
<protein>
    <submittedName>
        <fullName evidence="1">Phosphonate metabolism protein PhnN/1,5-bisphosphokinase (PRPP-forming)</fullName>
    </submittedName>
</protein>
<dbReference type="EMBL" id="JACIDJ010000002">
    <property type="protein sequence ID" value="MBB3898104.1"/>
    <property type="molecule type" value="Genomic_DNA"/>
</dbReference>
<name>A0A840ACY8_9PROT</name>
<dbReference type="InterPro" id="IPR027417">
    <property type="entry name" value="P-loop_NTPase"/>
</dbReference>
<proteinExistence type="predicted"/>
<evidence type="ECO:0000313" key="1">
    <source>
        <dbReference type="EMBL" id="MBB3898104.1"/>
    </source>
</evidence>
<organism evidence="1 2">
    <name type="scientific">Roseococcus suduntuyensis</name>
    <dbReference type="NCBI Taxonomy" id="455361"/>
    <lineage>
        <taxon>Bacteria</taxon>
        <taxon>Pseudomonadati</taxon>
        <taxon>Pseudomonadota</taxon>
        <taxon>Alphaproteobacteria</taxon>
        <taxon>Acetobacterales</taxon>
        <taxon>Roseomonadaceae</taxon>
        <taxon>Roseococcus</taxon>
    </lineage>
</organism>
<accession>A0A840ACY8</accession>
<evidence type="ECO:0000313" key="2">
    <source>
        <dbReference type="Proteomes" id="UP000553193"/>
    </source>
</evidence>
<dbReference type="SUPFAM" id="SSF52540">
    <property type="entry name" value="P-loop containing nucleoside triphosphate hydrolases"/>
    <property type="match status" value="1"/>
</dbReference>
<dbReference type="RefSeq" id="WP_184383195.1">
    <property type="nucleotide sequence ID" value="NZ_JACIDJ010000002.1"/>
</dbReference>
<dbReference type="Proteomes" id="UP000553193">
    <property type="component" value="Unassembled WGS sequence"/>
</dbReference>
<gene>
    <name evidence="1" type="ORF">GGQ83_001541</name>
</gene>
<keyword evidence="1" id="KW-0418">Kinase</keyword>
<dbReference type="GO" id="GO:0016301">
    <property type="term" value="F:kinase activity"/>
    <property type="evidence" value="ECO:0007669"/>
    <property type="project" value="UniProtKB-KW"/>
</dbReference>
<reference evidence="1 2" key="1">
    <citation type="submission" date="2020-08" db="EMBL/GenBank/DDBJ databases">
        <title>Genomic Encyclopedia of Type Strains, Phase IV (KMG-IV): sequencing the most valuable type-strain genomes for metagenomic binning, comparative biology and taxonomic classification.</title>
        <authorList>
            <person name="Goeker M."/>
        </authorList>
    </citation>
    <scope>NUCLEOTIDE SEQUENCE [LARGE SCALE GENOMIC DNA]</scope>
    <source>
        <strain evidence="1 2">DSM 19979</strain>
    </source>
</reference>
<sequence>MWVAVVGPSGAGKDTLLAAARAALEGDGRFHFARRVISRPEGLGEEGHEALDEAGFATADLAVRWRAHGLHYGIRTEQTRRAPVTVMSLSRAVLEEVASRAPLTVIEITAPPAVLAARLAARGREGEAEIAARLAREVPLPPGLRVLRVVNDGTVTAGAERVVSALEACVPAGIRP</sequence>
<dbReference type="Gene3D" id="3.40.50.300">
    <property type="entry name" value="P-loop containing nucleotide triphosphate hydrolases"/>
    <property type="match status" value="1"/>
</dbReference>